<protein>
    <submittedName>
        <fullName evidence="1">Immunity protein Imm1 of predicted polymorphic toxin system</fullName>
    </submittedName>
</protein>
<reference evidence="1 2" key="1">
    <citation type="submission" date="2019-03" db="EMBL/GenBank/DDBJ databases">
        <title>Genomic Encyclopedia of Type Strains, Phase III (KMG-III): the genomes of soil and plant-associated and newly described type strains.</title>
        <authorList>
            <person name="Whitman W."/>
        </authorList>
    </citation>
    <scope>NUCLEOTIDE SEQUENCE [LARGE SCALE GENOMIC DNA]</scope>
    <source>
        <strain evidence="1 2">VKM Ac-2575</strain>
    </source>
</reference>
<sequence>MTHTAKAYFKRWHSGEPVSLTTADEVDQMLDALAAESWENSVAALYIDGRLDRAGRPDHELQVAVDYADKTMGVLRYSGNDGTYFSKGSTSSDGDSVLYYYLGNEREFPRNSVVPMEVARAAVKEFLQSGGERPTAVDWQE</sequence>
<accession>A0A4R7T575</accession>
<organism evidence="1 2">
    <name type="scientific">Kribbella voronezhensis</name>
    <dbReference type="NCBI Taxonomy" id="2512212"/>
    <lineage>
        <taxon>Bacteria</taxon>
        <taxon>Bacillati</taxon>
        <taxon>Actinomycetota</taxon>
        <taxon>Actinomycetes</taxon>
        <taxon>Propionibacteriales</taxon>
        <taxon>Kribbellaceae</taxon>
        <taxon>Kribbella</taxon>
    </lineage>
</organism>
<dbReference type="OrthoDB" id="5185958at2"/>
<evidence type="ECO:0000313" key="2">
    <source>
        <dbReference type="Proteomes" id="UP000295151"/>
    </source>
</evidence>
<proteinExistence type="predicted"/>
<dbReference type="InterPro" id="IPR025680">
    <property type="entry name" value="DddI"/>
</dbReference>
<dbReference type="Pfam" id="PF14430">
    <property type="entry name" value="Imm1"/>
    <property type="match status" value="1"/>
</dbReference>
<dbReference type="RefSeq" id="WP_133976850.1">
    <property type="nucleotide sequence ID" value="NZ_SOCE01000001.1"/>
</dbReference>
<comment type="caution">
    <text evidence="1">The sequence shown here is derived from an EMBL/GenBank/DDBJ whole genome shotgun (WGS) entry which is preliminary data.</text>
</comment>
<keyword evidence="2" id="KW-1185">Reference proteome</keyword>
<name>A0A4R7T575_9ACTN</name>
<evidence type="ECO:0000313" key="1">
    <source>
        <dbReference type="EMBL" id="TDU87004.1"/>
    </source>
</evidence>
<gene>
    <name evidence="1" type="ORF">EV138_0521</name>
</gene>
<dbReference type="EMBL" id="SOCE01000001">
    <property type="protein sequence ID" value="TDU87004.1"/>
    <property type="molecule type" value="Genomic_DNA"/>
</dbReference>
<dbReference type="Proteomes" id="UP000295151">
    <property type="component" value="Unassembled WGS sequence"/>
</dbReference>
<dbReference type="AlphaFoldDB" id="A0A4R7T575"/>